<evidence type="ECO:0000313" key="3">
    <source>
        <dbReference type="Proteomes" id="UP001500724"/>
    </source>
</evidence>
<name>A0ABP3SVY8_9ACTN</name>
<feature type="region of interest" description="Disordered" evidence="1">
    <location>
        <begin position="1"/>
        <end position="109"/>
    </location>
</feature>
<feature type="compositionally biased region" description="Polar residues" evidence="1">
    <location>
        <begin position="56"/>
        <end position="74"/>
    </location>
</feature>
<evidence type="ECO:0000313" key="2">
    <source>
        <dbReference type="EMBL" id="GAA0662560.1"/>
    </source>
</evidence>
<proteinExistence type="predicted"/>
<sequence>MFRPRSAHSYAGERFALPGDGSITCPPANEARPTTLRDHRSERRPPIQAPIANPGPNRQSGPKRQSGPQPSRAPTVNPGPARQSDPRRRPPPRSVRQDYASIRFADRNR</sequence>
<feature type="compositionally biased region" description="Basic and acidic residues" evidence="1">
    <location>
        <begin position="35"/>
        <end position="45"/>
    </location>
</feature>
<comment type="caution">
    <text evidence="2">The sequence shown here is derived from an EMBL/GenBank/DDBJ whole genome shotgun (WGS) entry which is preliminary data.</text>
</comment>
<evidence type="ECO:0000256" key="1">
    <source>
        <dbReference type="SAM" id="MobiDB-lite"/>
    </source>
</evidence>
<keyword evidence="3" id="KW-1185">Reference proteome</keyword>
<reference evidence="3" key="1">
    <citation type="journal article" date="2019" name="Int. J. Syst. Evol. Microbiol.">
        <title>The Global Catalogue of Microorganisms (GCM) 10K type strain sequencing project: providing services to taxonomists for standard genome sequencing and annotation.</title>
        <authorList>
            <consortium name="The Broad Institute Genomics Platform"/>
            <consortium name="The Broad Institute Genome Sequencing Center for Infectious Disease"/>
            <person name="Wu L."/>
            <person name="Ma J."/>
        </authorList>
    </citation>
    <scope>NUCLEOTIDE SEQUENCE [LARGE SCALE GENOMIC DNA]</scope>
    <source>
        <strain evidence="3">JCM 10367</strain>
    </source>
</reference>
<accession>A0ABP3SVY8</accession>
<protein>
    <submittedName>
        <fullName evidence="2">Uncharacterized protein</fullName>
    </submittedName>
</protein>
<dbReference type="Proteomes" id="UP001500724">
    <property type="component" value="Unassembled WGS sequence"/>
</dbReference>
<gene>
    <name evidence="2" type="ORF">GCM10009535_47710</name>
</gene>
<dbReference type="EMBL" id="BAAAGU010000055">
    <property type="protein sequence ID" value="GAA0662560.1"/>
    <property type="molecule type" value="Genomic_DNA"/>
</dbReference>
<organism evidence="2 3">
    <name type="scientific">Streptomyces thermocarboxydovorans</name>
    <dbReference type="NCBI Taxonomy" id="59298"/>
    <lineage>
        <taxon>Bacteria</taxon>
        <taxon>Bacillati</taxon>
        <taxon>Actinomycetota</taxon>
        <taxon>Actinomycetes</taxon>
        <taxon>Kitasatosporales</taxon>
        <taxon>Streptomycetaceae</taxon>
        <taxon>Streptomyces</taxon>
    </lineage>
</organism>